<dbReference type="InterPro" id="IPR005135">
    <property type="entry name" value="Endo/exonuclease/phosphatase"/>
</dbReference>
<dbReference type="InterPro" id="IPR001878">
    <property type="entry name" value="Znf_CCHC"/>
</dbReference>
<dbReference type="GO" id="GO:0004523">
    <property type="term" value="F:RNA-DNA hybrid ribonuclease activity"/>
    <property type="evidence" value="ECO:0007669"/>
    <property type="project" value="InterPro"/>
</dbReference>
<feature type="region of interest" description="Disordered" evidence="2">
    <location>
        <begin position="309"/>
        <end position="337"/>
    </location>
</feature>
<dbReference type="Pfam" id="PF03372">
    <property type="entry name" value="Exo_endo_phos"/>
    <property type="match status" value="1"/>
</dbReference>
<proteinExistence type="predicted"/>
<dbReference type="SUPFAM" id="SSF56219">
    <property type="entry name" value="DNase I-like"/>
    <property type="match status" value="1"/>
</dbReference>
<dbReference type="InterPro" id="IPR002156">
    <property type="entry name" value="RNaseH_domain"/>
</dbReference>
<dbReference type="GO" id="GO:0008270">
    <property type="term" value="F:zinc ion binding"/>
    <property type="evidence" value="ECO:0007669"/>
    <property type="project" value="UniProtKB-KW"/>
</dbReference>
<gene>
    <name evidence="4" type="ORF">FSB_LOCUS556</name>
</gene>
<feature type="region of interest" description="Disordered" evidence="2">
    <location>
        <begin position="249"/>
        <end position="277"/>
    </location>
</feature>
<dbReference type="InterPro" id="IPR026960">
    <property type="entry name" value="RVT-Znf"/>
</dbReference>
<keyword evidence="1" id="KW-0863">Zinc-finger</keyword>
<name>A0A2N9EDG5_FAGSY</name>
<reference evidence="4" key="1">
    <citation type="submission" date="2018-02" db="EMBL/GenBank/DDBJ databases">
        <authorList>
            <person name="Cohen D.B."/>
            <person name="Kent A.D."/>
        </authorList>
    </citation>
    <scope>NUCLEOTIDE SEQUENCE</scope>
</reference>
<dbReference type="EMBL" id="OIVN01000018">
    <property type="protein sequence ID" value="SPC72674.1"/>
    <property type="molecule type" value="Genomic_DNA"/>
</dbReference>
<feature type="domain" description="CCHC-type" evidence="3">
    <location>
        <begin position="208"/>
        <end position="221"/>
    </location>
</feature>
<accession>A0A2N9EDG5</accession>
<organism evidence="4">
    <name type="scientific">Fagus sylvatica</name>
    <name type="common">Beechnut</name>
    <dbReference type="NCBI Taxonomy" id="28930"/>
    <lineage>
        <taxon>Eukaryota</taxon>
        <taxon>Viridiplantae</taxon>
        <taxon>Streptophyta</taxon>
        <taxon>Embryophyta</taxon>
        <taxon>Tracheophyta</taxon>
        <taxon>Spermatophyta</taxon>
        <taxon>Magnoliopsida</taxon>
        <taxon>eudicotyledons</taxon>
        <taxon>Gunneridae</taxon>
        <taxon>Pentapetalae</taxon>
        <taxon>rosids</taxon>
        <taxon>fabids</taxon>
        <taxon>Fagales</taxon>
        <taxon>Fagaceae</taxon>
        <taxon>Fagus</taxon>
    </lineage>
</organism>
<dbReference type="InterPro" id="IPR025836">
    <property type="entry name" value="Zn_knuckle_CX2CX4HX4C"/>
</dbReference>
<protein>
    <recommendedName>
        <fullName evidence="3">CCHC-type domain-containing protein</fullName>
    </recommendedName>
</protein>
<dbReference type="Pfam" id="PF14392">
    <property type="entry name" value="zf-CCHC_4"/>
    <property type="match status" value="1"/>
</dbReference>
<dbReference type="Pfam" id="PF00078">
    <property type="entry name" value="RVT_1"/>
    <property type="match status" value="1"/>
</dbReference>
<evidence type="ECO:0000256" key="2">
    <source>
        <dbReference type="SAM" id="MobiDB-lite"/>
    </source>
</evidence>
<dbReference type="InterPro" id="IPR044730">
    <property type="entry name" value="RNase_H-like_dom_plant"/>
</dbReference>
<dbReference type="InterPro" id="IPR043502">
    <property type="entry name" value="DNA/RNA_pol_sf"/>
</dbReference>
<dbReference type="PANTHER" id="PTHR33116:SF86">
    <property type="entry name" value="REVERSE TRANSCRIPTASE DOMAIN-CONTAINING PROTEIN"/>
    <property type="match status" value="1"/>
</dbReference>
<dbReference type="Pfam" id="PF13966">
    <property type="entry name" value="zf-RVT"/>
    <property type="match status" value="1"/>
</dbReference>
<dbReference type="Gene3D" id="3.60.10.10">
    <property type="entry name" value="Endonuclease/exonuclease/phosphatase"/>
    <property type="match status" value="1"/>
</dbReference>
<dbReference type="SUPFAM" id="SSF56672">
    <property type="entry name" value="DNA/RNA polymerases"/>
    <property type="match status" value="1"/>
</dbReference>
<dbReference type="PANTHER" id="PTHR33116">
    <property type="entry name" value="REVERSE TRANSCRIPTASE ZINC-BINDING DOMAIN-CONTAINING PROTEIN-RELATED-RELATED"/>
    <property type="match status" value="1"/>
</dbReference>
<evidence type="ECO:0000259" key="3">
    <source>
        <dbReference type="PROSITE" id="PS50158"/>
    </source>
</evidence>
<dbReference type="Pfam" id="PF14111">
    <property type="entry name" value="DUF4283"/>
    <property type="match status" value="1"/>
</dbReference>
<dbReference type="PROSITE" id="PS50158">
    <property type="entry name" value="ZF_CCHC"/>
    <property type="match status" value="1"/>
</dbReference>
<dbReference type="CDD" id="cd06222">
    <property type="entry name" value="RNase_H_like"/>
    <property type="match status" value="1"/>
</dbReference>
<evidence type="ECO:0000256" key="1">
    <source>
        <dbReference type="PROSITE-ProRule" id="PRU00047"/>
    </source>
</evidence>
<sequence length="1768" mass="199484">MADEIAEMCRRMRLSEAEKSNLRLRTGKIQQSKMEAKFSLLFRLLTSRSFNGEAFKGTVKNLWASEGGITIREIEDNLFLAVFNRGDDMERVIVQSPWTFDKKLIQFIRFEADMQPTAVKFIYSAFWIRIYNLPILSMVKEVGEDIGNNIGRLVEVDVPENGIGWGRFLRIRVEIDVTKPLLRGKILESEDGKPFWVEFRYEHLPIFCYRCGRIGHSGNECVEGRRSGGDQMVATDRFGSWLRAAPVRGGVSSRRHRETVQSDDDLDGSPSQGRDGEFEAARQAGNPIGVTSEIVEGVVTEESLLPRIRDPLSQQDSGDVMEVTGNSDMGGDLETNKDNNQLFEKSAQDGEDRQDRVCTQTPVLVLTEEEKVEICLEQVGIQPNVQGNQEGMDMDGYGQQIPTVLHVASCGDDKTDAILIMDQSITNISHSHAIPSNVKGKKVIGSGTEHDVGPKFGGKWKKRARINNHQGPPLQAPCTELVQRKRSLEDHLHGHLEAPPVSMKALSLNCRGLGNQATVAELHGLVKLEVPKLVFLMETRLPVRKLEVLRVKLGMCGCFGVDRRRLGGGLALFWDASVTLHIQSYSSYHIDAHVLQDDGMAWRFTGFYGHPETALRHWSWSLLRRLKGINNMPWLLLGDFNEIVALEEKFGREDRSFRQMAGFREALADCSLVDLGFVGPEFTWSNNREDDELVRVRLDRGVATQEWRSLFPEALVRHIVVAHSDHLGLLLELVPCLPPGRKKKNRQFRFDHTWVQEESCEGVIAEAWSSSHSGSPMFCLSQKIKHCRVQLLKWSQQQLRPTPRNIESKKNHLLELESQSPDCYNAREVNMVRKELCSLMRKEETYWRQRSRIAWLKGGDSNSRFFHECASQRRKTNTVHGLQDSNDVWQTDPDVMESIVVEYFQNLFLSSSPTTINEVIQLVDERITPEMNTALLSPFSSEEVRSALFQISPSKAPGPDGMTALFFQKYWNIVGLHVTDAVLDCLNSAVISDCQSAFVPGRMISDNIIISFEMLHYLKNKRGGKVGQMAAKLDMSKAYDRVEWDYLRAILLKLGFHVRWVSLIMMCVSSVTYSVMLNGEQKGFIKPGRGLRQGDPLSPYLFLICAEGLSALLRKAERDNLIHGQKVNSSKTALFFSHNTNQASRDIILHLFGTTATTQFEKYLGLPPVIGRAKKRAFNNLKDRVGRRLQGWKEKLLSQAGREILIKAVIQAMPTYAMSCFKLPLGLCSEISSMAMKFWWGQRGMERKVHWLSKKKLTQAKDRGGMGFRELSLFNSAMLAKQGWRLVQFPNSLVSRVLKAKYYPNQPFLEASIKGNPSLIWRSICGAKHVLIDGLIWRVGNGENIKIWKDPWLIGSPYAKILSAPRVLEANATVSDLINLEQGCWNSELIDQVFSPSDAAAIKQIPLSSRRPQDKLIWAGNQRGVFSVKSAYRILVQKSRVNSAQSSTGSLKKFWNGVWSAKVQPKIRNFIWRACRNILPTQTKLFDKNILSSYSCQWCEDEPETGDHILWRCEFAQRVWSASSVPIPAGVDVNGPFSDFLECCLRELGSPEKEIMMSLAWMLWVARNELMWQGIHSNVEDICNRASSVALEFLEAGECESESPEIVEAWEVWRPPQIGSYKLSIACHFRPDSAQVGVGILLRDHEGVVLVAAGFVMQKYELLLVNFSLAVCHALQLAYETGFRNSIVIEVPSRELTGLIQMGPPCLAQSGVVIDDIHAWCGSFSNVQFVFLSNICNKASYALATEAASSQLDQVWLEECPPCILPFV</sequence>
<dbReference type="GO" id="GO:0003676">
    <property type="term" value="F:nucleic acid binding"/>
    <property type="evidence" value="ECO:0007669"/>
    <property type="project" value="InterPro"/>
</dbReference>
<evidence type="ECO:0000313" key="4">
    <source>
        <dbReference type="EMBL" id="SPC72674.1"/>
    </source>
</evidence>
<keyword evidence="1" id="KW-0479">Metal-binding</keyword>
<keyword evidence="1" id="KW-0862">Zinc</keyword>
<dbReference type="InterPro" id="IPR000477">
    <property type="entry name" value="RT_dom"/>
</dbReference>
<dbReference type="InterPro" id="IPR025558">
    <property type="entry name" value="DUF4283"/>
</dbReference>
<dbReference type="InterPro" id="IPR036691">
    <property type="entry name" value="Endo/exonu/phosph_ase_sf"/>
</dbReference>
<dbReference type="Pfam" id="PF13456">
    <property type="entry name" value="RVT_3"/>
    <property type="match status" value="1"/>
</dbReference>